<dbReference type="GO" id="GO:0000978">
    <property type="term" value="F:RNA polymerase II cis-regulatory region sequence-specific DNA binding"/>
    <property type="evidence" value="ECO:0007669"/>
    <property type="project" value="TreeGrafter"/>
</dbReference>
<evidence type="ECO:0000313" key="10">
    <source>
        <dbReference type="Proteomes" id="UP000694388"/>
    </source>
</evidence>
<evidence type="ECO:0000256" key="5">
    <source>
        <dbReference type="ARBA" id="ARBA00023242"/>
    </source>
</evidence>
<keyword evidence="7" id="KW-0175">Coiled coil</keyword>
<accession>A0A8C4PXS4</accession>
<dbReference type="SMART" id="SM00353">
    <property type="entry name" value="HLH"/>
    <property type="match status" value="1"/>
</dbReference>
<dbReference type="GeneTree" id="ENSGT00940000157083"/>
<organism evidence="9 10">
    <name type="scientific">Eptatretus burgeri</name>
    <name type="common">Inshore hagfish</name>
    <dbReference type="NCBI Taxonomy" id="7764"/>
    <lineage>
        <taxon>Eukaryota</taxon>
        <taxon>Metazoa</taxon>
        <taxon>Chordata</taxon>
        <taxon>Craniata</taxon>
        <taxon>Vertebrata</taxon>
        <taxon>Cyclostomata</taxon>
        <taxon>Myxini</taxon>
        <taxon>Myxiniformes</taxon>
        <taxon>Myxinidae</taxon>
        <taxon>Eptatretinae</taxon>
        <taxon>Eptatretus</taxon>
    </lineage>
</organism>
<sequence>MKSIGKEWDIGEMNEGVVLFSWQLFVMMSPQEVLQAAGPRPLAPRTAPFTHAKSEGGRTVRDYKRRAQHNEVERRRRDKINGWILQLSKILPDTNESSKSLQSKGGILSKACDYIEELRQKQQQMAAELQGMERLRLDNDALRHKVEEMCNKNAQMRAHLQQHGIVGLATGQ</sequence>
<dbReference type="SUPFAM" id="SSF47459">
    <property type="entry name" value="HLH, helix-loop-helix DNA-binding domain"/>
    <property type="match status" value="1"/>
</dbReference>
<evidence type="ECO:0000256" key="3">
    <source>
        <dbReference type="ARBA" id="ARBA00023125"/>
    </source>
</evidence>
<keyword evidence="3" id="KW-0238">DNA-binding</keyword>
<dbReference type="InterPro" id="IPR036638">
    <property type="entry name" value="HLH_DNA-bd_sf"/>
</dbReference>
<evidence type="ECO:0000259" key="8">
    <source>
        <dbReference type="PROSITE" id="PS50888"/>
    </source>
</evidence>
<dbReference type="AlphaFoldDB" id="A0A8C4PXS4"/>
<evidence type="ECO:0000313" key="9">
    <source>
        <dbReference type="Ensembl" id="ENSEBUP00000004249.1"/>
    </source>
</evidence>
<reference evidence="9" key="2">
    <citation type="submission" date="2025-09" db="UniProtKB">
        <authorList>
            <consortium name="Ensembl"/>
        </authorList>
    </citation>
    <scope>IDENTIFICATION</scope>
</reference>
<feature type="coiled-coil region" evidence="7">
    <location>
        <begin position="115"/>
        <end position="152"/>
    </location>
</feature>
<dbReference type="GO" id="GO:0045944">
    <property type="term" value="P:positive regulation of transcription by RNA polymerase II"/>
    <property type="evidence" value="ECO:0007669"/>
    <property type="project" value="UniProtKB-ARBA"/>
</dbReference>
<dbReference type="PROSITE" id="PS50888">
    <property type="entry name" value="BHLH"/>
    <property type="match status" value="1"/>
</dbReference>
<dbReference type="PANTHER" id="PTHR46117:SF1">
    <property type="entry name" value="UPSTREAM STIMULATORY FACTOR 1"/>
    <property type="match status" value="1"/>
</dbReference>
<keyword evidence="5" id="KW-0539">Nucleus</keyword>
<evidence type="ECO:0000256" key="2">
    <source>
        <dbReference type="ARBA" id="ARBA00023015"/>
    </source>
</evidence>
<dbReference type="GO" id="GO:0005634">
    <property type="term" value="C:nucleus"/>
    <property type="evidence" value="ECO:0007669"/>
    <property type="project" value="UniProtKB-SubCell"/>
</dbReference>
<feature type="domain" description="BHLH" evidence="8">
    <location>
        <begin position="64"/>
        <end position="118"/>
    </location>
</feature>
<dbReference type="Pfam" id="PF00010">
    <property type="entry name" value="HLH"/>
    <property type="match status" value="1"/>
</dbReference>
<keyword evidence="4" id="KW-0804">Transcription</keyword>
<evidence type="ECO:0000256" key="4">
    <source>
        <dbReference type="ARBA" id="ARBA00023163"/>
    </source>
</evidence>
<comment type="subcellular location">
    <subcellularLocation>
        <location evidence="1">Nucleus</location>
    </subcellularLocation>
</comment>
<dbReference type="InterPro" id="IPR051732">
    <property type="entry name" value="USF"/>
</dbReference>
<dbReference type="GO" id="GO:0046983">
    <property type="term" value="F:protein dimerization activity"/>
    <property type="evidence" value="ECO:0007669"/>
    <property type="project" value="InterPro"/>
</dbReference>
<evidence type="ECO:0000256" key="6">
    <source>
        <dbReference type="ARBA" id="ARBA00040037"/>
    </source>
</evidence>
<name>A0A8C4PXS4_EPTBU</name>
<proteinExistence type="predicted"/>
<evidence type="ECO:0000256" key="1">
    <source>
        <dbReference type="ARBA" id="ARBA00004123"/>
    </source>
</evidence>
<reference evidence="9" key="1">
    <citation type="submission" date="2025-08" db="UniProtKB">
        <authorList>
            <consortium name="Ensembl"/>
        </authorList>
    </citation>
    <scope>IDENTIFICATION</scope>
</reference>
<dbReference type="PANTHER" id="PTHR46117">
    <property type="entry name" value="FI24210P1"/>
    <property type="match status" value="1"/>
</dbReference>
<dbReference type="Proteomes" id="UP000694388">
    <property type="component" value="Unplaced"/>
</dbReference>
<dbReference type="Gene3D" id="4.10.280.10">
    <property type="entry name" value="Helix-loop-helix DNA-binding domain"/>
    <property type="match status" value="1"/>
</dbReference>
<keyword evidence="2" id="KW-0805">Transcription regulation</keyword>
<evidence type="ECO:0000256" key="7">
    <source>
        <dbReference type="SAM" id="Coils"/>
    </source>
</evidence>
<dbReference type="GO" id="GO:0000981">
    <property type="term" value="F:DNA-binding transcription factor activity, RNA polymerase II-specific"/>
    <property type="evidence" value="ECO:0007669"/>
    <property type="project" value="TreeGrafter"/>
</dbReference>
<keyword evidence="10" id="KW-1185">Reference proteome</keyword>
<dbReference type="InterPro" id="IPR011598">
    <property type="entry name" value="bHLH_dom"/>
</dbReference>
<dbReference type="Ensembl" id="ENSEBUT00000004674.1">
    <property type="protein sequence ID" value="ENSEBUP00000004249.1"/>
    <property type="gene ID" value="ENSEBUG00000002952.1"/>
</dbReference>
<protein>
    <recommendedName>
        <fullName evidence="6">Upstream stimulatory factor 1</fullName>
    </recommendedName>
</protein>